<proteinExistence type="inferred from homology"/>
<dbReference type="GO" id="GO:0005484">
    <property type="term" value="F:SNAP receptor activity"/>
    <property type="evidence" value="ECO:0000318"/>
    <property type="project" value="GO_Central"/>
</dbReference>
<dbReference type="PROSITE" id="PS50859">
    <property type="entry name" value="LONGIN"/>
    <property type="match status" value="1"/>
</dbReference>
<evidence type="ECO:0000256" key="16">
    <source>
        <dbReference type="ARBA" id="ARBA00024188"/>
    </source>
</evidence>
<gene>
    <name evidence="23" type="ORF">TRIADDRAFT_20955</name>
</gene>
<feature type="transmembrane region" description="Helical" evidence="20">
    <location>
        <begin position="193"/>
        <end position="214"/>
    </location>
</feature>
<dbReference type="STRING" id="10228.B3RPB1"/>
<keyword evidence="10 20" id="KW-1133">Transmembrane helix</keyword>
<dbReference type="CDD" id="cd14824">
    <property type="entry name" value="Longin"/>
    <property type="match status" value="1"/>
</dbReference>
<dbReference type="PANTHER" id="PTHR45837">
    <property type="entry name" value="VESICLE-TRAFFICKING PROTEIN SEC22B"/>
    <property type="match status" value="1"/>
</dbReference>
<evidence type="ECO:0000256" key="4">
    <source>
        <dbReference type="ARBA" id="ARBA00008025"/>
    </source>
</evidence>
<evidence type="ECO:0000256" key="3">
    <source>
        <dbReference type="ARBA" id="ARBA00004223"/>
    </source>
</evidence>
<dbReference type="CTD" id="6750655"/>
<protein>
    <recommendedName>
        <fullName evidence="17">Vesicle-trafficking protein SEC22b</fullName>
    </recommendedName>
    <alternativeName>
        <fullName evidence="18">SEC22 vesicle-trafficking protein homolog B</fullName>
    </alternativeName>
</protein>
<evidence type="ECO:0000313" key="24">
    <source>
        <dbReference type="Proteomes" id="UP000009022"/>
    </source>
</evidence>
<sequence length="215" mass="25296">MVLMTLIARVADGLIMAASMQESEEVGKTAQQYQNQAKMLFRKLSDQSPTRCSIETGPYVFHYLIDTGVCFMALCEKTFSKRLVFGYLNDLQAEFIKLYGSEIRIVSRPYCFIEFETFLLKTKKSYMDSRSHRNLNQLNDDLHDVQRIMLQNIDDILQRGEQLSVLDDKASHLSMHSQKYKKDAKYLNLRSTYAKYAVIGFLFFLIVIYLRFWWW</sequence>
<evidence type="ECO:0000256" key="19">
    <source>
        <dbReference type="PROSITE-ProRule" id="PRU00290"/>
    </source>
</evidence>
<dbReference type="Proteomes" id="UP000009022">
    <property type="component" value="Unassembled WGS sequence"/>
</dbReference>
<evidence type="ECO:0000256" key="17">
    <source>
        <dbReference type="ARBA" id="ARBA00024248"/>
    </source>
</evidence>
<dbReference type="GO" id="GO:0000139">
    <property type="term" value="C:Golgi membrane"/>
    <property type="evidence" value="ECO:0000318"/>
    <property type="project" value="GO_Central"/>
</dbReference>
<evidence type="ECO:0000256" key="14">
    <source>
        <dbReference type="ARBA" id="ARBA00024173"/>
    </source>
</evidence>
<dbReference type="InParanoid" id="B3RPB1"/>
<keyword evidence="5" id="KW-0813">Transport</keyword>
<keyword evidence="9" id="KW-0653">Protein transport</keyword>
<feature type="domain" description="V-SNARE coiled-coil homology" evidence="22">
    <location>
        <begin position="134"/>
        <end position="194"/>
    </location>
</feature>
<dbReference type="SUPFAM" id="SSF58038">
    <property type="entry name" value="SNARE fusion complex"/>
    <property type="match status" value="1"/>
</dbReference>
<dbReference type="Gene3D" id="1.20.5.110">
    <property type="match status" value="1"/>
</dbReference>
<dbReference type="GO" id="GO:0048280">
    <property type="term" value="P:vesicle fusion with Golgi apparatus"/>
    <property type="evidence" value="ECO:0000318"/>
    <property type="project" value="GO_Central"/>
</dbReference>
<dbReference type="eggNOG" id="KOG0862">
    <property type="taxonomic scope" value="Eukaryota"/>
</dbReference>
<dbReference type="InterPro" id="IPR001388">
    <property type="entry name" value="Synaptobrevin-like"/>
</dbReference>
<dbReference type="PhylomeDB" id="B3RPB1"/>
<keyword evidence="6 20" id="KW-0812">Transmembrane</keyword>
<dbReference type="HOGENOM" id="CLU_054453_4_1_1"/>
<dbReference type="GO" id="GO:0006888">
    <property type="term" value="P:endoplasmic reticulum to Golgi vesicle-mediated transport"/>
    <property type="evidence" value="ECO:0000318"/>
    <property type="project" value="GO_Central"/>
</dbReference>
<dbReference type="RefSeq" id="XP_002109991.1">
    <property type="nucleotide sequence ID" value="XM_002109955.1"/>
</dbReference>
<evidence type="ECO:0000256" key="11">
    <source>
        <dbReference type="ARBA" id="ARBA00023034"/>
    </source>
</evidence>
<dbReference type="GO" id="GO:0012507">
    <property type="term" value="C:ER to Golgi transport vesicle membrane"/>
    <property type="evidence" value="ECO:0000318"/>
    <property type="project" value="GO_Central"/>
</dbReference>
<dbReference type="SMART" id="SM01270">
    <property type="entry name" value="Longin"/>
    <property type="match status" value="1"/>
</dbReference>
<reference evidence="23 24" key="1">
    <citation type="journal article" date="2008" name="Nature">
        <title>The Trichoplax genome and the nature of placozoans.</title>
        <authorList>
            <person name="Srivastava M."/>
            <person name="Begovic E."/>
            <person name="Chapman J."/>
            <person name="Putnam N.H."/>
            <person name="Hellsten U."/>
            <person name="Kawashima T."/>
            <person name="Kuo A."/>
            <person name="Mitros T."/>
            <person name="Salamov A."/>
            <person name="Carpenter M.L."/>
            <person name="Signorovitch A.Y."/>
            <person name="Moreno M.A."/>
            <person name="Kamm K."/>
            <person name="Grimwood J."/>
            <person name="Schmutz J."/>
            <person name="Shapiro H."/>
            <person name="Grigoriev I.V."/>
            <person name="Buss L.W."/>
            <person name="Schierwater B."/>
            <person name="Dellaporta S.L."/>
            <person name="Rokhsar D.S."/>
        </authorList>
    </citation>
    <scope>NUCLEOTIDE SEQUENCE [LARGE SCALE GENOMIC DNA]</scope>
    <source>
        <strain evidence="23 24">Grell-BS-1999</strain>
    </source>
</reference>
<keyword evidence="11" id="KW-0333">Golgi apparatus</keyword>
<evidence type="ECO:0000256" key="1">
    <source>
        <dbReference type="ARBA" id="ARBA00004163"/>
    </source>
</evidence>
<dbReference type="PROSITE" id="PS50892">
    <property type="entry name" value="V_SNARE"/>
    <property type="match status" value="1"/>
</dbReference>
<dbReference type="PRINTS" id="PR00219">
    <property type="entry name" value="SYNAPTOBREVN"/>
</dbReference>
<dbReference type="AlphaFoldDB" id="B3RPB1"/>
<keyword evidence="12 19" id="KW-0175">Coiled coil</keyword>
<evidence type="ECO:0000256" key="9">
    <source>
        <dbReference type="ARBA" id="ARBA00022927"/>
    </source>
</evidence>
<comment type="subcellular location">
    <subcellularLocation>
        <location evidence="1">Endoplasmic reticulum membrane</location>
        <topology evidence="1">Single-pass type IV membrane protein</topology>
    </subcellularLocation>
    <subcellularLocation>
        <location evidence="15">Endoplasmic reticulum-Golgi intermediate compartment membrane</location>
    </subcellularLocation>
    <subcellularLocation>
        <location evidence="16">Golgi apparatus</location>
        <location evidence="16">cis-Golgi network membrane</location>
    </subcellularLocation>
    <subcellularLocation>
        <location evidence="2">Golgi apparatus</location>
        <location evidence="2">trans-Golgi network membrane</location>
    </subcellularLocation>
    <subcellularLocation>
        <location evidence="3">Melanosome</location>
    </subcellularLocation>
</comment>
<dbReference type="GO" id="GO:0031201">
    <property type="term" value="C:SNARE complex"/>
    <property type="evidence" value="ECO:0000318"/>
    <property type="project" value="GO_Central"/>
</dbReference>
<evidence type="ECO:0000256" key="6">
    <source>
        <dbReference type="ARBA" id="ARBA00022692"/>
    </source>
</evidence>
<keyword evidence="13 20" id="KW-0472">Membrane</keyword>
<feature type="domain" description="Longin" evidence="21">
    <location>
        <begin position="6"/>
        <end position="119"/>
    </location>
</feature>
<dbReference type="Pfam" id="PF13774">
    <property type="entry name" value="Longin"/>
    <property type="match status" value="1"/>
</dbReference>
<comment type="function">
    <text evidence="14">SNARE involved in targeting and fusion of ER-derived transport vesicles with the Golgi complex as well as Golgi-derived retrograde transport vesicles with the ER.</text>
</comment>
<evidence type="ECO:0000256" key="8">
    <source>
        <dbReference type="ARBA" id="ARBA00022892"/>
    </source>
</evidence>
<dbReference type="OrthoDB" id="1719357at2759"/>
<dbReference type="InterPro" id="IPR042855">
    <property type="entry name" value="V_SNARE_CC"/>
</dbReference>
<evidence type="ECO:0000256" key="13">
    <source>
        <dbReference type="ARBA" id="ARBA00023136"/>
    </source>
</evidence>
<dbReference type="EMBL" id="DS985242">
    <property type="protein sequence ID" value="EDV28157.1"/>
    <property type="molecule type" value="Genomic_DNA"/>
</dbReference>
<dbReference type="SUPFAM" id="SSF64356">
    <property type="entry name" value="SNARE-like"/>
    <property type="match status" value="1"/>
</dbReference>
<evidence type="ECO:0000256" key="10">
    <source>
        <dbReference type="ARBA" id="ARBA00022989"/>
    </source>
</evidence>
<evidence type="ECO:0000256" key="12">
    <source>
        <dbReference type="ARBA" id="ARBA00023054"/>
    </source>
</evidence>
<keyword evidence="8" id="KW-0931">ER-Golgi transport</keyword>
<dbReference type="GO" id="GO:0005789">
    <property type="term" value="C:endoplasmic reticulum membrane"/>
    <property type="evidence" value="ECO:0000318"/>
    <property type="project" value="GO_Central"/>
</dbReference>
<comment type="similarity">
    <text evidence="4">Belongs to the synaptobrevin family.</text>
</comment>
<evidence type="ECO:0000256" key="2">
    <source>
        <dbReference type="ARBA" id="ARBA00004198"/>
    </source>
</evidence>
<keyword evidence="7" id="KW-0256">Endoplasmic reticulum</keyword>
<dbReference type="InterPro" id="IPR011012">
    <property type="entry name" value="Longin-like_dom_sf"/>
</dbReference>
<dbReference type="OMA" id="FIYWRFF"/>
<evidence type="ECO:0000256" key="15">
    <source>
        <dbReference type="ARBA" id="ARBA00024187"/>
    </source>
</evidence>
<evidence type="ECO:0000259" key="21">
    <source>
        <dbReference type="PROSITE" id="PS50859"/>
    </source>
</evidence>
<accession>B3RPB1</accession>
<keyword evidence="24" id="KW-1185">Reference proteome</keyword>
<evidence type="ECO:0000256" key="7">
    <source>
        <dbReference type="ARBA" id="ARBA00022824"/>
    </source>
</evidence>
<dbReference type="Pfam" id="PF00957">
    <property type="entry name" value="Synaptobrevin"/>
    <property type="match status" value="1"/>
</dbReference>
<dbReference type="CDD" id="cd15866">
    <property type="entry name" value="R-SNARE_SEC22"/>
    <property type="match status" value="1"/>
</dbReference>
<name>B3RPB1_TRIAD</name>
<dbReference type="GO" id="GO:0006890">
    <property type="term" value="P:retrograde vesicle-mediated transport, Golgi to endoplasmic reticulum"/>
    <property type="evidence" value="ECO:0000318"/>
    <property type="project" value="GO_Central"/>
</dbReference>
<evidence type="ECO:0000313" key="23">
    <source>
        <dbReference type="EMBL" id="EDV28157.1"/>
    </source>
</evidence>
<dbReference type="InterPro" id="IPR010908">
    <property type="entry name" value="Longin_dom"/>
</dbReference>
<dbReference type="KEGG" id="tad:TRIADDRAFT_20955"/>
<dbReference type="Gene3D" id="3.30.450.50">
    <property type="entry name" value="Longin domain"/>
    <property type="match status" value="1"/>
</dbReference>
<evidence type="ECO:0000256" key="5">
    <source>
        <dbReference type="ARBA" id="ARBA00022448"/>
    </source>
</evidence>
<evidence type="ECO:0000256" key="18">
    <source>
        <dbReference type="ARBA" id="ARBA00033315"/>
    </source>
</evidence>
<evidence type="ECO:0000256" key="20">
    <source>
        <dbReference type="SAM" id="Phobius"/>
    </source>
</evidence>
<dbReference type="GO" id="GO:0033116">
    <property type="term" value="C:endoplasmic reticulum-Golgi intermediate compartment membrane"/>
    <property type="evidence" value="ECO:0007669"/>
    <property type="project" value="UniProtKB-SubCell"/>
</dbReference>
<dbReference type="InterPro" id="IPR044565">
    <property type="entry name" value="Sec22"/>
</dbReference>
<dbReference type="GeneID" id="6750655"/>
<dbReference type="FunCoup" id="B3RPB1">
    <property type="interactions" value="2227"/>
</dbReference>
<organism evidence="23 24">
    <name type="scientific">Trichoplax adhaerens</name>
    <name type="common">Trichoplax reptans</name>
    <dbReference type="NCBI Taxonomy" id="10228"/>
    <lineage>
        <taxon>Eukaryota</taxon>
        <taxon>Metazoa</taxon>
        <taxon>Placozoa</taxon>
        <taxon>Uniplacotomia</taxon>
        <taxon>Trichoplacea</taxon>
        <taxon>Trichoplacidae</taxon>
        <taxon>Trichoplax</taxon>
    </lineage>
</organism>
<evidence type="ECO:0000259" key="22">
    <source>
        <dbReference type="PROSITE" id="PS50892"/>
    </source>
</evidence>
<dbReference type="GO" id="GO:0015031">
    <property type="term" value="P:protein transport"/>
    <property type="evidence" value="ECO:0007669"/>
    <property type="project" value="UniProtKB-KW"/>
</dbReference>